<sequence length="532" mass="59723">MSPLLSIRDLSLTLYSHQGKDKKEILHHISLEIFSGQTVALVGESGSGKSMLGLSILGLLPKSLHASYKGQILFKGSDLLTCAKSTLYNVRGRHIGMIFQEPSSALNPLKSLKTALQEVLLLHRNQELRHPQDLEAAMFDVLDKVGFSHAKHKLDAYPHQLSGGQKQRLMIAMALSGKPDLLIADEPTTALDVTLQKELLLRLKHIQETQGMSMLFISHNLPLVRHISHYIGILKEGHLVEQGQPHKILTAPQDPYTKKLWSSIPKRWVSDQVLGQIHEPDASKALLHVKDLEVTLKNNKILHSINFQVQAGQTVSVVGESGSGKSTLALAIAQLIPYSGKVLFQDKILASLRGEPLRQERRHFQMIFQDLFSALNPRMSVGESLMEGMRNYKLWSLEERKIRIQNILSQVELAQDTVYRYPHQLSGGQRQRICIARSLLLEPKLLILDEPTSALDVTVQKEILQLLVALQERIFLGYIVITHDLKVVESIAHHVIVLKSGRMVEQGSTMEILKNPKDPYTQSLMESARWAM</sequence>
<dbReference type="RefSeq" id="WP_104206235.1">
    <property type="nucleotide sequence ID" value="NZ_PHHC01000002.1"/>
</dbReference>
<keyword evidence="8" id="KW-1278">Translocase</keyword>
<dbReference type="SUPFAM" id="SSF52540">
    <property type="entry name" value="P-loop containing nucleoside triphosphate hydrolases"/>
    <property type="match status" value="2"/>
</dbReference>
<evidence type="ECO:0000256" key="4">
    <source>
        <dbReference type="ARBA" id="ARBA00022475"/>
    </source>
</evidence>
<dbReference type="InterPro" id="IPR027417">
    <property type="entry name" value="P-loop_NTPase"/>
</dbReference>
<evidence type="ECO:0000259" key="10">
    <source>
        <dbReference type="PROSITE" id="PS50893"/>
    </source>
</evidence>
<dbReference type="NCBIfam" id="NF007739">
    <property type="entry name" value="PRK10419.1"/>
    <property type="match status" value="2"/>
</dbReference>
<dbReference type="SMART" id="SM00382">
    <property type="entry name" value="AAA"/>
    <property type="match status" value="2"/>
</dbReference>
<dbReference type="Pfam" id="PF00005">
    <property type="entry name" value="ABC_tran"/>
    <property type="match status" value="2"/>
</dbReference>
<gene>
    <name evidence="11" type="ORF">HCUR_00032</name>
</gene>
<keyword evidence="3" id="KW-0813">Transport</keyword>
<dbReference type="NCBIfam" id="NF008453">
    <property type="entry name" value="PRK11308.1"/>
    <property type="match status" value="2"/>
</dbReference>
<dbReference type="PANTHER" id="PTHR43297:SF14">
    <property type="entry name" value="ATPASE AAA-TYPE CORE DOMAIN-CONTAINING PROTEIN"/>
    <property type="match status" value="1"/>
</dbReference>
<keyword evidence="5" id="KW-0997">Cell inner membrane</keyword>
<organism evidence="11 12">
    <name type="scientific">Holospora curviuscula</name>
    <dbReference type="NCBI Taxonomy" id="1082868"/>
    <lineage>
        <taxon>Bacteria</taxon>
        <taxon>Pseudomonadati</taxon>
        <taxon>Pseudomonadota</taxon>
        <taxon>Alphaproteobacteria</taxon>
        <taxon>Holosporales</taxon>
        <taxon>Holosporaceae</taxon>
        <taxon>Holospora</taxon>
    </lineage>
</organism>
<dbReference type="GO" id="GO:0016887">
    <property type="term" value="F:ATP hydrolysis activity"/>
    <property type="evidence" value="ECO:0007669"/>
    <property type="project" value="InterPro"/>
</dbReference>
<dbReference type="AlphaFoldDB" id="A0A2S5RI65"/>
<evidence type="ECO:0000256" key="1">
    <source>
        <dbReference type="ARBA" id="ARBA00004417"/>
    </source>
</evidence>
<evidence type="ECO:0000256" key="7">
    <source>
        <dbReference type="ARBA" id="ARBA00022840"/>
    </source>
</evidence>
<dbReference type="PANTHER" id="PTHR43297">
    <property type="entry name" value="OLIGOPEPTIDE TRANSPORT ATP-BINDING PROTEIN APPD"/>
    <property type="match status" value="1"/>
</dbReference>
<dbReference type="Gene3D" id="3.40.50.300">
    <property type="entry name" value="P-loop containing nucleotide triphosphate hydrolases"/>
    <property type="match status" value="2"/>
</dbReference>
<comment type="similarity">
    <text evidence="2">Belongs to the ABC transporter superfamily.</text>
</comment>
<accession>A0A2S5RI65</accession>
<keyword evidence="12" id="KW-1185">Reference proteome</keyword>
<feature type="domain" description="ABC transporter" evidence="10">
    <location>
        <begin position="287"/>
        <end position="525"/>
    </location>
</feature>
<dbReference type="GO" id="GO:0005524">
    <property type="term" value="F:ATP binding"/>
    <property type="evidence" value="ECO:0007669"/>
    <property type="project" value="UniProtKB-KW"/>
</dbReference>
<dbReference type="EMBL" id="PHHC01000002">
    <property type="protein sequence ID" value="PPE06968.1"/>
    <property type="molecule type" value="Genomic_DNA"/>
</dbReference>
<evidence type="ECO:0000256" key="6">
    <source>
        <dbReference type="ARBA" id="ARBA00022741"/>
    </source>
</evidence>
<keyword evidence="4" id="KW-1003">Cell membrane</keyword>
<dbReference type="Pfam" id="PF08352">
    <property type="entry name" value="oligo_HPY"/>
    <property type="match status" value="2"/>
</dbReference>
<dbReference type="InterPro" id="IPR003593">
    <property type="entry name" value="AAA+_ATPase"/>
</dbReference>
<comment type="caution">
    <text evidence="11">The sequence shown here is derived from an EMBL/GenBank/DDBJ whole genome shotgun (WGS) entry which is preliminary data.</text>
</comment>
<evidence type="ECO:0000313" key="12">
    <source>
        <dbReference type="Proteomes" id="UP000239425"/>
    </source>
</evidence>
<keyword evidence="9" id="KW-0472">Membrane</keyword>
<evidence type="ECO:0000256" key="9">
    <source>
        <dbReference type="ARBA" id="ARBA00023136"/>
    </source>
</evidence>
<dbReference type="CDD" id="cd03257">
    <property type="entry name" value="ABC_NikE_OppD_transporters"/>
    <property type="match status" value="2"/>
</dbReference>
<dbReference type="Proteomes" id="UP000239425">
    <property type="component" value="Unassembled WGS sequence"/>
</dbReference>
<dbReference type="PROSITE" id="PS00211">
    <property type="entry name" value="ABC_TRANSPORTER_1"/>
    <property type="match status" value="2"/>
</dbReference>
<comment type="subcellular location">
    <subcellularLocation>
        <location evidence="1">Cell inner membrane</location>
        <topology evidence="1">Peripheral membrane protein</topology>
    </subcellularLocation>
</comment>
<dbReference type="InterPro" id="IPR013563">
    <property type="entry name" value="Oligopep_ABC_C"/>
</dbReference>
<dbReference type="PROSITE" id="PS50893">
    <property type="entry name" value="ABC_TRANSPORTER_2"/>
    <property type="match status" value="2"/>
</dbReference>
<dbReference type="InterPro" id="IPR017871">
    <property type="entry name" value="ABC_transporter-like_CS"/>
</dbReference>
<keyword evidence="6" id="KW-0547">Nucleotide-binding</keyword>
<evidence type="ECO:0000313" key="11">
    <source>
        <dbReference type="EMBL" id="PPE06968.1"/>
    </source>
</evidence>
<name>A0A2S5RI65_9PROT</name>
<evidence type="ECO:0000256" key="2">
    <source>
        <dbReference type="ARBA" id="ARBA00005417"/>
    </source>
</evidence>
<evidence type="ECO:0000256" key="3">
    <source>
        <dbReference type="ARBA" id="ARBA00022448"/>
    </source>
</evidence>
<proteinExistence type="inferred from homology"/>
<dbReference type="OrthoDB" id="9802264at2"/>
<feature type="domain" description="ABC transporter" evidence="10">
    <location>
        <begin position="7"/>
        <end position="261"/>
    </location>
</feature>
<evidence type="ECO:0000256" key="8">
    <source>
        <dbReference type="ARBA" id="ARBA00022967"/>
    </source>
</evidence>
<keyword evidence="7 11" id="KW-0067">ATP-binding</keyword>
<evidence type="ECO:0000256" key="5">
    <source>
        <dbReference type="ARBA" id="ARBA00022519"/>
    </source>
</evidence>
<protein>
    <submittedName>
        <fullName evidence="11">Glutathione import ATP-binding protein GsiA</fullName>
    </submittedName>
</protein>
<dbReference type="GO" id="GO:0005886">
    <property type="term" value="C:plasma membrane"/>
    <property type="evidence" value="ECO:0007669"/>
    <property type="project" value="UniProtKB-SubCell"/>
</dbReference>
<dbReference type="InterPro" id="IPR003439">
    <property type="entry name" value="ABC_transporter-like_ATP-bd"/>
</dbReference>
<dbReference type="GO" id="GO:0015833">
    <property type="term" value="P:peptide transport"/>
    <property type="evidence" value="ECO:0007669"/>
    <property type="project" value="InterPro"/>
</dbReference>
<dbReference type="InterPro" id="IPR050388">
    <property type="entry name" value="ABC_Ni/Peptide_Import"/>
</dbReference>
<reference evidence="11 12" key="1">
    <citation type="submission" date="2017-11" db="EMBL/GenBank/DDBJ databases">
        <title>Comparative genomic analysis of Holospora spp., intranuclear symbionts of paramecia.</title>
        <authorList>
            <person name="Garushyants S.K."/>
            <person name="Beliavskaya A."/>
            <person name="Malko D.B."/>
            <person name="Logacheva M.D."/>
            <person name="Rautian M.S."/>
            <person name="Gelfand M.S."/>
        </authorList>
    </citation>
    <scope>NUCLEOTIDE SEQUENCE [LARGE SCALE GENOMIC DNA]</scope>
    <source>
        <strain evidence="12">02AZ16</strain>
    </source>
</reference>